<dbReference type="PANTHER" id="PTHR43048:SF5">
    <property type="entry name" value="BLR5325 PROTEIN"/>
    <property type="match status" value="1"/>
</dbReference>
<reference evidence="4" key="1">
    <citation type="journal article" date="2019" name="Int. J. Syst. Evol. Microbiol.">
        <title>The Global Catalogue of Microorganisms (GCM) 10K type strain sequencing project: providing services to taxonomists for standard genome sequencing and annotation.</title>
        <authorList>
            <consortium name="The Broad Institute Genomics Platform"/>
            <consortium name="The Broad Institute Genome Sequencing Center for Infectious Disease"/>
            <person name="Wu L."/>
            <person name="Ma J."/>
        </authorList>
    </citation>
    <scope>NUCLEOTIDE SEQUENCE [LARGE SCALE GENOMIC DNA]</scope>
    <source>
        <strain evidence="4">KCTC 42742</strain>
    </source>
</reference>
<dbReference type="PANTHER" id="PTHR43048">
    <property type="entry name" value="METHYLMALONYL-COA EPIMERASE"/>
    <property type="match status" value="1"/>
</dbReference>
<gene>
    <name evidence="3" type="ORF">ACFOLG_03540</name>
</gene>
<sequence>MSHYPDIKPHHAGISVPDLDASIDWYGRMFGFELESRVFIDIIPAHVAFMRRGNFRIELFQLDGAAPLPAERREPNRDLLTHGNKHVCYAVQDVVATVAGLREKGADIVFQKTVQGTPMAFLRDNAGSLIELIEAPELWAASR</sequence>
<proteinExistence type="predicted"/>
<keyword evidence="4" id="KW-1185">Reference proteome</keyword>
<dbReference type="EMBL" id="JBHRXN010000009">
    <property type="protein sequence ID" value="MFC3531247.1"/>
    <property type="molecule type" value="Genomic_DNA"/>
</dbReference>
<feature type="domain" description="VOC" evidence="2">
    <location>
        <begin position="8"/>
        <end position="135"/>
    </location>
</feature>
<dbReference type="InterPro" id="IPR004360">
    <property type="entry name" value="Glyas_Fos-R_dOase_dom"/>
</dbReference>
<organism evidence="3 4">
    <name type="scientific">Vogesella facilis</name>
    <dbReference type="NCBI Taxonomy" id="1655232"/>
    <lineage>
        <taxon>Bacteria</taxon>
        <taxon>Pseudomonadati</taxon>
        <taxon>Pseudomonadota</taxon>
        <taxon>Betaproteobacteria</taxon>
        <taxon>Neisseriales</taxon>
        <taxon>Chromobacteriaceae</taxon>
        <taxon>Vogesella</taxon>
    </lineage>
</organism>
<dbReference type="InterPro" id="IPR037523">
    <property type="entry name" value="VOC_core"/>
</dbReference>
<evidence type="ECO:0000313" key="4">
    <source>
        <dbReference type="Proteomes" id="UP001595741"/>
    </source>
</evidence>
<dbReference type="PROSITE" id="PS51819">
    <property type="entry name" value="VOC"/>
    <property type="match status" value="1"/>
</dbReference>
<evidence type="ECO:0000259" key="2">
    <source>
        <dbReference type="PROSITE" id="PS51819"/>
    </source>
</evidence>
<dbReference type="Proteomes" id="UP001595741">
    <property type="component" value="Unassembled WGS sequence"/>
</dbReference>
<dbReference type="RefSeq" id="WP_386088428.1">
    <property type="nucleotide sequence ID" value="NZ_JBHRXN010000009.1"/>
</dbReference>
<dbReference type="SUPFAM" id="SSF54593">
    <property type="entry name" value="Glyoxalase/Bleomycin resistance protein/Dihydroxybiphenyl dioxygenase"/>
    <property type="match status" value="1"/>
</dbReference>
<evidence type="ECO:0000256" key="1">
    <source>
        <dbReference type="ARBA" id="ARBA00022723"/>
    </source>
</evidence>
<comment type="caution">
    <text evidence="3">The sequence shown here is derived from an EMBL/GenBank/DDBJ whole genome shotgun (WGS) entry which is preliminary data.</text>
</comment>
<dbReference type="Gene3D" id="3.10.180.10">
    <property type="entry name" value="2,3-Dihydroxybiphenyl 1,2-Dioxygenase, domain 1"/>
    <property type="match status" value="1"/>
</dbReference>
<dbReference type="InterPro" id="IPR029068">
    <property type="entry name" value="Glyas_Bleomycin-R_OHBP_Dase"/>
</dbReference>
<accession>A0ABV7RCV8</accession>
<dbReference type="InterPro" id="IPR051785">
    <property type="entry name" value="MMCE/EMCE_epimerase"/>
</dbReference>
<protein>
    <submittedName>
        <fullName evidence="3">VOC family protein</fullName>
    </submittedName>
</protein>
<keyword evidence="1" id="KW-0479">Metal-binding</keyword>
<evidence type="ECO:0000313" key="3">
    <source>
        <dbReference type="EMBL" id="MFC3531247.1"/>
    </source>
</evidence>
<name>A0ABV7RCV8_9NEIS</name>
<dbReference type="Pfam" id="PF00903">
    <property type="entry name" value="Glyoxalase"/>
    <property type="match status" value="1"/>
</dbReference>